<dbReference type="InterPro" id="IPR039156">
    <property type="entry name" value="PHAF1/BROMI"/>
</dbReference>
<dbReference type="Proteomes" id="UP000193986">
    <property type="component" value="Unassembled WGS sequence"/>
</dbReference>
<accession>A0A1Y2BGM1</accession>
<evidence type="ECO:0000256" key="1">
    <source>
        <dbReference type="ARBA" id="ARBA00024339"/>
    </source>
</evidence>
<evidence type="ECO:0000313" key="3">
    <source>
        <dbReference type="EMBL" id="ORY33951.1"/>
    </source>
</evidence>
<comment type="caution">
    <text evidence="3">The sequence shown here is derived from an EMBL/GenBank/DDBJ whole genome shotgun (WGS) entry which is preliminary data.</text>
</comment>
<dbReference type="OrthoDB" id="411211at2759"/>
<gene>
    <name evidence="3" type="ORF">BCR39DRAFT_230785</name>
</gene>
<dbReference type="InParanoid" id="A0A1Y2BGM1"/>
<evidence type="ECO:0000256" key="2">
    <source>
        <dbReference type="SAM" id="MobiDB-lite"/>
    </source>
</evidence>
<dbReference type="EMBL" id="MCFC01000004">
    <property type="protein sequence ID" value="ORY33951.1"/>
    <property type="molecule type" value="Genomic_DNA"/>
</dbReference>
<dbReference type="Pfam" id="PF03676">
    <property type="entry name" value="PHAF1"/>
    <property type="match status" value="2"/>
</dbReference>
<keyword evidence="4" id="KW-1185">Reference proteome</keyword>
<sequence length="409" mass="44081">MATTFEVVPGKSVGDFQLGDSLWHVLDLLRTQKTRYPKIEVSWDPDNAHKSAVTIHLQNITLVFPPSPHQTLQVISLPNLASTVLPVGLTLAYENDTLLSPSRPLTRARVGKILGPTYAHNGSSKLVYPGISFDISGAASGSGGAREDLVTSLTVVPREEGDIPVLNTIKGCIIQPNVGVTLFVPDELEIKINETTSQDLLLDLGPPLRKYWKEDERLERMWGAGDAEKGSCFWNYFQYGLDFLISPSGFVTKVIAHSNIPGTPLFQRYARCPWTLPTSSNNLDFSSPLSSFRAHLASKSQAQYVDEVRLTVPTIASNGHGKKKSKRVGSPSSGRSGSGGSDVSPEHGAGDGFEAVDAMVLDRVVEGGLDGVIGVGTSRLVGFDGLIVEEDQQSGGICSILVWRDDNAL</sequence>
<dbReference type="AlphaFoldDB" id="A0A1Y2BGM1"/>
<dbReference type="PANTHER" id="PTHR13465">
    <property type="entry name" value="UPF0183 PROTEIN"/>
    <property type="match status" value="1"/>
</dbReference>
<evidence type="ECO:0000313" key="4">
    <source>
        <dbReference type="Proteomes" id="UP000193986"/>
    </source>
</evidence>
<proteinExistence type="inferred from homology"/>
<dbReference type="GO" id="GO:0005802">
    <property type="term" value="C:trans-Golgi network"/>
    <property type="evidence" value="ECO:0007669"/>
    <property type="project" value="TreeGrafter"/>
</dbReference>
<reference evidence="3 4" key="1">
    <citation type="submission" date="2016-07" db="EMBL/GenBank/DDBJ databases">
        <title>Pervasive Adenine N6-methylation of Active Genes in Fungi.</title>
        <authorList>
            <consortium name="DOE Joint Genome Institute"/>
            <person name="Mondo S.J."/>
            <person name="Dannebaum R.O."/>
            <person name="Kuo R.C."/>
            <person name="Labutti K."/>
            <person name="Haridas S."/>
            <person name="Kuo A."/>
            <person name="Salamov A."/>
            <person name="Ahrendt S.R."/>
            <person name="Lipzen A."/>
            <person name="Sullivan W."/>
            <person name="Andreopoulos W.B."/>
            <person name="Clum A."/>
            <person name="Lindquist E."/>
            <person name="Daum C."/>
            <person name="Ramamoorthy G.K."/>
            <person name="Gryganskyi A."/>
            <person name="Culley D."/>
            <person name="Magnuson J.K."/>
            <person name="James T.Y."/>
            <person name="O'Malley M.A."/>
            <person name="Stajich J.E."/>
            <person name="Spatafora J.W."/>
            <person name="Visel A."/>
            <person name="Grigoriev I.V."/>
        </authorList>
    </citation>
    <scope>NUCLEOTIDE SEQUENCE [LARGE SCALE GENOMIC DNA]</scope>
    <source>
        <strain evidence="3 4">68-887.2</strain>
    </source>
</reference>
<dbReference type="InterPro" id="IPR005373">
    <property type="entry name" value="PHAF1"/>
</dbReference>
<organism evidence="3 4">
    <name type="scientific">Naematelia encephala</name>
    <dbReference type="NCBI Taxonomy" id="71784"/>
    <lineage>
        <taxon>Eukaryota</taxon>
        <taxon>Fungi</taxon>
        <taxon>Dikarya</taxon>
        <taxon>Basidiomycota</taxon>
        <taxon>Agaricomycotina</taxon>
        <taxon>Tremellomycetes</taxon>
        <taxon>Tremellales</taxon>
        <taxon>Naemateliaceae</taxon>
        <taxon>Naematelia</taxon>
    </lineage>
</organism>
<protein>
    <submittedName>
        <fullName evidence="3">Uncharacterized protein</fullName>
    </submittedName>
</protein>
<comment type="similarity">
    <text evidence="1">Belongs to the PHAF1 family.</text>
</comment>
<dbReference type="PANTHER" id="PTHR13465:SF2">
    <property type="entry name" value="PHAGOSOME ASSEMBLY FACTOR 1"/>
    <property type="match status" value="1"/>
</dbReference>
<dbReference type="GO" id="GO:0043001">
    <property type="term" value="P:Golgi to plasma membrane protein transport"/>
    <property type="evidence" value="ECO:0007669"/>
    <property type="project" value="TreeGrafter"/>
</dbReference>
<name>A0A1Y2BGM1_9TREE</name>
<feature type="region of interest" description="Disordered" evidence="2">
    <location>
        <begin position="316"/>
        <end position="349"/>
    </location>
</feature>